<dbReference type="EMBL" id="LSRS01000006">
    <property type="protein sequence ID" value="KAF1084174.1"/>
    <property type="molecule type" value="Genomic_DNA"/>
</dbReference>
<dbReference type="AlphaFoldDB" id="A0A9D2WMU4"/>
<sequence>MESQSLSTGGEKGLNLKMRNYLVLAAVLGLLLMAGNVTLPQPEKDNRLVKIGTPDDTGGLIIHYLVNTKGYAGAMVQQDFTMYPVKDCCASTAQWGLSTNLYDLAIMCPDAAVSLIAKDNRFEIVSPSLVNSDIVVIKSGQAPKKIGVAQNRNHQVKIVADHFAGDCATVPMLPSAIPYAYVKNVVDGVVVDALKGLTMQGTKLPATTNESEEHVTYVLVVNKSFKPDPRYHKFLRLFAESAVELNQPEILATAISNYKNIDFGHEEVNQWNRLRIKHVFTTPGIRG</sequence>
<dbReference type="NCBIfam" id="NF040727">
    <property type="entry name" value="SBP_SaoB_CU"/>
    <property type="match status" value="1"/>
</dbReference>
<evidence type="ECO:0000313" key="3">
    <source>
        <dbReference type="Proteomes" id="UP000798488"/>
    </source>
</evidence>
<name>A0A9D2WMU4_9FIRM</name>
<reference evidence="2" key="1">
    <citation type="submission" date="2016-02" db="EMBL/GenBank/DDBJ databases">
        <title>Draft Genome Sequence of Sporotomaculum syntrophicum Strain FB, a Syntrophic Benzoate Degrader.</title>
        <authorList>
            <person name="Nobu M.K."/>
            <person name="Narihiro T."/>
            <person name="Qiu Y.-L."/>
            <person name="Ohashi A."/>
            <person name="Liu W.-T."/>
            <person name="Yuji S."/>
        </authorList>
    </citation>
    <scope>NUCLEOTIDE SEQUENCE</scope>
    <source>
        <strain evidence="2">FB</strain>
    </source>
</reference>
<gene>
    <name evidence="2" type="ORF">SPSYN_02578</name>
</gene>
<organism evidence="2 3">
    <name type="scientific">Sporotomaculum syntrophicum</name>
    <dbReference type="NCBI Taxonomy" id="182264"/>
    <lineage>
        <taxon>Bacteria</taxon>
        <taxon>Bacillati</taxon>
        <taxon>Bacillota</taxon>
        <taxon>Clostridia</taxon>
        <taxon>Eubacteriales</taxon>
        <taxon>Desulfallaceae</taxon>
        <taxon>Sporotomaculum</taxon>
    </lineage>
</organism>
<evidence type="ECO:0000256" key="1">
    <source>
        <dbReference type="SAM" id="Phobius"/>
    </source>
</evidence>
<evidence type="ECO:0000313" key="2">
    <source>
        <dbReference type="EMBL" id="KAF1084174.1"/>
    </source>
</evidence>
<keyword evidence="3" id="KW-1185">Reference proteome</keyword>
<dbReference type="RefSeq" id="WP_161822868.1">
    <property type="nucleotide sequence ID" value="NZ_LSRS01000006.1"/>
</dbReference>
<dbReference type="Proteomes" id="UP000798488">
    <property type="component" value="Unassembled WGS sequence"/>
</dbReference>
<keyword evidence="1" id="KW-1133">Transmembrane helix</keyword>
<feature type="transmembrane region" description="Helical" evidence="1">
    <location>
        <begin position="21"/>
        <end position="39"/>
    </location>
</feature>
<proteinExistence type="predicted"/>
<dbReference type="OrthoDB" id="306737at2"/>
<comment type="caution">
    <text evidence="2">The sequence shown here is derived from an EMBL/GenBank/DDBJ whole genome shotgun (WGS) entry which is preliminary data.</text>
</comment>
<protein>
    <submittedName>
        <fullName evidence="2">Uncharacterized protein</fullName>
    </submittedName>
</protein>
<keyword evidence="1" id="KW-0812">Transmembrane</keyword>
<accession>A0A9D2WMU4</accession>
<keyword evidence="1" id="KW-0472">Membrane</keyword>